<dbReference type="InterPro" id="IPR032675">
    <property type="entry name" value="LRR_dom_sf"/>
</dbReference>
<reference evidence="1 2" key="1">
    <citation type="submission" date="2019-03" db="EMBL/GenBank/DDBJ databases">
        <title>Draft genome sequence of Xylaria hypoxylon DSM 108379, a ubiquitous saprotrophic-parasitic fungi on hardwood.</title>
        <authorList>
            <person name="Buettner E."/>
            <person name="Leonhardt S."/>
            <person name="Gebauer A.M."/>
            <person name="Liers C."/>
            <person name="Hofrichter M."/>
            <person name="Kellner H."/>
        </authorList>
    </citation>
    <scope>NUCLEOTIDE SEQUENCE [LARGE SCALE GENOMIC DNA]</scope>
    <source>
        <strain evidence="1 2">DSM 108379</strain>
    </source>
</reference>
<dbReference type="EMBL" id="SKBN01000045">
    <property type="protein sequence ID" value="TGJ85431.1"/>
    <property type="molecule type" value="Genomic_DNA"/>
</dbReference>
<accession>A0A4Z0Z134</accession>
<dbReference type="AlphaFoldDB" id="A0A4Z0Z134"/>
<dbReference type="Gene3D" id="3.80.10.10">
    <property type="entry name" value="Ribonuclease Inhibitor"/>
    <property type="match status" value="1"/>
</dbReference>
<proteinExistence type="predicted"/>
<comment type="caution">
    <text evidence="1">The sequence shown here is derived from an EMBL/GenBank/DDBJ whole genome shotgun (WGS) entry which is preliminary data.</text>
</comment>
<evidence type="ECO:0000313" key="2">
    <source>
        <dbReference type="Proteomes" id="UP000297716"/>
    </source>
</evidence>
<dbReference type="SUPFAM" id="SSF52047">
    <property type="entry name" value="RNI-like"/>
    <property type="match status" value="1"/>
</dbReference>
<keyword evidence="2" id="KW-1185">Reference proteome</keyword>
<dbReference type="Proteomes" id="UP000297716">
    <property type="component" value="Unassembled WGS sequence"/>
</dbReference>
<organism evidence="1 2">
    <name type="scientific">Xylaria hypoxylon</name>
    <dbReference type="NCBI Taxonomy" id="37992"/>
    <lineage>
        <taxon>Eukaryota</taxon>
        <taxon>Fungi</taxon>
        <taxon>Dikarya</taxon>
        <taxon>Ascomycota</taxon>
        <taxon>Pezizomycotina</taxon>
        <taxon>Sordariomycetes</taxon>
        <taxon>Xylariomycetidae</taxon>
        <taxon>Xylariales</taxon>
        <taxon>Xylariaceae</taxon>
        <taxon>Xylaria</taxon>
    </lineage>
</organism>
<dbReference type="OrthoDB" id="2520703at2759"/>
<evidence type="ECO:0000313" key="1">
    <source>
        <dbReference type="EMBL" id="TGJ85431.1"/>
    </source>
</evidence>
<dbReference type="STRING" id="37992.A0A4Z0Z134"/>
<name>A0A4Z0Z134_9PEZI</name>
<gene>
    <name evidence="1" type="ORF">E0Z10_g3310</name>
</gene>
<protein>
    <recommendedName>
        <fullName evidence="3">F-box domain-containing protein</fullName>
    </recommendedName>
</protein>
<sequence length="423" mass="46587">MEQLPTELIGEVCGALCPHCKEHRDEGIVYDFMFSGTWQRQALVNLCLTSSKLRAIAQPFLYHRITIPNGETTHIVSLLDTLISRPDLARATKHIITPSRSDDVTINDEVLSRLTQAARRTGLRLPDDWAEDIACLPDRLMQQLILQVPHIELVAFLSVGLEPWDLLQSVDPFTRSLPALRKVVLDYWDTESGYDLSDMASLFSLATNVNRLSLYRCCDILGTLPLQNVTCLILGTCWIPADDMSRLLSSCGKLNTFAYDGSAYDVGEGNNGISANQLVHMLREQGHSGTLRRLYLDYSLGFQGEPESINSLDGFSQLQELYLGSVFIRWLEAVAADGSGGVLPASLKEIGLYGPSESMRVTLIWVVAQASEGFFPRLKRIRSDYGNGGDGGDDGAQGHLRPGLDHSGITYSGRGVDPIVGWA</sequence>
<evidence type="ECO:0008006" key="3">
    <source>
        <dbReference type="Google" id="ProtNLM"/>
    </source>
</evidence>